<reference evidence="3 4" key="1">
    <citation type="journal article" date="2017" name="Curr. Biol.">
        <title>Genome architecture and evolution of a unichromosomal asexual nematode.</title>
        <authorList>
            <person name="Fradin H."/>
            <person name="Zegar C."/>
            <person name="Gutwein M."/>
            <person name="Lucas J."/>
            <person name="Kovtun M."/>
            <person name="Corcoran D."/>
            <person name="Baugh L.R."/>
            <person name="Kiontke K."/>
            <person name="Gunsalus K."/>
            <person name="Fitch D.H."/>
            <person name="Piano F."/>
        </authorList>
    </citation>
    <scope>NUCLEOTIDE SEQUENCE [LARGE SCALE GENOMIC DNA]</scope>
    <source>
        <strain evidence="3">PF1309</strain>
    </source>
</reference>
<dbReference type="Gene3D" id="3.80.10.10">
    <property type="entry name" value="Ribonuclease Inhibitor"/>
    <property type="match status" value="1"/>
</dbReference>
<sequence length="375" mass="42724">MSYRAGNSSTNSNKYMPVSKFNAPSTTRSASWRQGQASFPQSVRGHRQSPSDAFNRNDRMEAGFSGSLQDQENVLRPLSNRNWSSVYNQKNDLDDRMDVTESAEGEWKLMHEKPNIVTTFRTPGLKFRPLSKIILEISDYFNTLPDEVVAHVFTFLPKKDLCRTMGVSRRFNRIGLLQTWRSVDLGNRTIDEDALVNILKRNVTVLRMADTNVIPGSPTILLNLVELRLTHLDLSRTTFSNPSMLVAILSKCKRLQCLSLENQNIDDTICYAIAQNPSLTHLDLSLTRGLQQTGTHYVCQGCQRLEELNLSWCGVNSSIMQVLVAMLPYTMRHLNMAGVISKEAYTPQGWSYEVYNKKILPSYFFPKFMQFSISR</sequence>
<dbReference type="InterPro" id="IPR001611">
    <property type="entry name" value="Leu-rich_rpt"/>
</dbReference>
<dbReference type="SUPFAM" id="SSF81383">
    <property type="entry name" value="F-box domain"/>
    <property type="match status" value="1"/>
</dbReference>
<dbReference type="InterPro" id="IPR001810">
    <property type="entry name" value="F-box_dom"/>
</dbReference>
<feature type="compositionally biased region" description="Polar residues" evidence="1">
    <location>
        <begin position="1"/>
        <end position="14"/>
    </location>
</feature>
<name>A0A2A2J1V5_9BILA</name>
<feature type="region of interest" description="Disordered" evidence="1">
    <location>
        <begin position="1"/>
        <end position="59"/>
    </location>
</feature>
<feature type="compositionally biased region" description="Polar residues" evidence="1">
    <location>
        <begin position="22"/>
        <end position="41"/>
    </location>
</feature>
<dbReference type="GO" id="GO:0019005">
    <property type="term" value="C:SCF ubiquitin ligase complex"/>
    <property type="evidence" value="ECO:0007669"/>
    <property type="project" value="TreeGrafter"/>
</dbReference>
<comment type="caution">
    <text evidence="3">The sequence shown here is derived from an EMBL/GenBank/DDBJ whole genome shotgun (WGS) entry which is preliminary data.</text>
</comment>
<accession>A0A2A2J1V5</accession>
<dbReference type="PANTHER" id="PTHR16134">
    <property type="entry name" value="F-BOX/TPR REPEAT PROTEIN POF3"/>
    <property type="match status" value="1"/>
</dbReference>
<dbReference type="PANTHER" id="PTHR16134:SF148">
    <property type="entry name" value="S-PHASE KINASE-ASSOCIATED PROTEIN 2, ISOFORM A"/>
    <property type="match status" value="1"/>
</dbReference>
<dbReference type="Pfam" id="PF13516">
    <property type="entry name" value="LRR_6"/>
    <property type="match status" value="2"/>
</dbReference>
<dbReference type="STRING" id="2018661.A0A2A2J1V5"/>
<dbReference type="AlphaFoldDB" id="A0A2A2J1V5"/>
<evidence type="ECO:0000259" key="2">
    <source>
        <dbReference type="PROSITE" id="PS50181"/>
    </source>
</evidence>
<dbReference type="InterPro" id="IPR036047">
    <property type="entry name" value="F-box-like_dom_sf"/>
</dbReference>
<organism evidence="3 4">
    <name type="scientific">Diploscapter pachys</name>
    <dbReference type="NCBI Taxonomy" id="2018661"/>
    <lineage>
        <taxon>Eukaryota</taxon>
        <taxon>Metazoa</taxon>
        <taxon>Ecdysozoa</taxon>
        <taxon>Nematoda</taxon>
        <taxon>Chromadorea</taxon>
        <taxon>Rhabditida</taxon>
        <taxon>Rhabditina</taxon>
        <taxon>Rhabditomorpha</taxon>
        <taxon>Rhabditoidea</taxon>
        <taxon>Rhabditidae</taxon>
        <taxon>Diploscapter</taxon>
    </lineage>
</organism>
<dbReference type="Proteomes" id="UP000218231">
    <property type="component" value="Unassembled WGS sequence"/>
</dbReference>
<evidence type="ECO:0000313" key="3">
    <source>
        <dbReference type="EMBL" id="PAV55532.1"/>
    </source>
</evidence>
<dbReference type="EMBL" id="LIAE01010766">
    <property type="protein sequence ID" value="PAV55532.1"/>
    <property type="molecule type" value="Genomic_DNA"/>
</dbReference>
<dbReference type="SMART" id="SM00256">
    <property type="entry name" value="FBOX"/>
    <property type="match status" value="1"/>
</dbReference>
<dbReference type="Pfam" id="PF12937">
    <property type="entry name" value="F-box-like"/>
    <property type="match status" value="1"/>
</dbReference>
<dbReference type="SUPFAM" id="SSF52047">
    <property type="entry name" value="RNI-like"/>
    <property type="match status" value="1"/>
</dbReference>
<feature type="domain" description="F-box" evidence="2">
    <location>
        <begin position="138"/>
        <end position="183"/>
    </location>
</feature>
<evidence type="ECO:0000313" key="4">
    <source>
        <dbReference type="Proteomes" id="UP000218231"/>
    </source>
</evidence>
<gene>
    <name evidence="3" type="ORF">WR25_03932</name>
</gene>
<proteinExistence type="predicted"/>
<dbReference type="InterPro" id="IPR032675">
    <property type="entry name" value="LRR_dom_sf"/>
</dbReference>
<dbReference type="OrthoDB" id="2095648at2759"/>
<evidence type="ECO:0000256" key="1">
    <source>
        <dbReference type="SAM" id="MobiDB-lite"/>
    </source>
</evidence>
<keyword evidence="4" id="KW-1185">Reference proteome</keyword>
<dbReference type="GO" id="GO:0031146">
    <property type="term" value="P:SCF-dependent proteasomal ubiquitin-dependent protein catabolic process"/>
    <property type="evidence" value="ECO:0007669"/>
    <property type="project" value="TreeGrafter"/>
</dbReference>
<dbReference type="PROSITE" id="PS50181">
    <property type="entry name" value="FBOX"/>
    <property type="match status" value="1"/>
</dbReference>
<protein>
    <recommendedName>
        <fullName evidence="2">F-box domain-containing protein</fullName>
    </recommendedName>
</protein>